<gene>
    <name evidence="1" type="ORF">ACOLOM_LOCUS12882</name>
</gene>
<feature type="non-terminal residue" evidence="1">
    <location>
        <position position="152"/>
    </location>
</feature>
<accession>A0ACA9QIP7</accession>
<evidence type="ECO:0000313" key="1">
    <source>
        <dbReference type="EMBL" id="CAG8754560.1"/>
    </source>
</evidence>
<comment type="caution">
    <text evidence="1">The sequence shown here is derived from an EMBL/GenBank/DDBJ whole genome shotgun (WGS) entry which is preliminary data.</text>
</comment>
<dbReference type="EMBL" id="CAJVPT010055090">
    <property type="protein sequence ID" value="CAG8754560.1"/>
    <property type="molecule type" value="Genomic_DNA"/>
</dbReference>
<evidence type="ECO:0000313" key="2">
    <source>
        <dbReference type="Proteomes" id="UP000789525"/>
    </source>
</evidence>
<sequence length="152" mass="17330">MISSLEKTLSINPSPMFDNTSDVLEIPDPSTLDYKLPDERGDYDITAKLFYLLPLSTSLEEPSKPQTSYVSQSLYHLFRLLGIETVDNFIVHFHGLVFDGHEGEPKSAANDFDELVKVWKEIEVLQHKGRIKKSGVSEFTKNMLEELLRVVE</sequence>
<organism evidence="1 2">
    <name type="scientific">Acaulospora colombiana</name>
    <dbReference type="NCBI Taxonomy" id="27376"/>
    <lineage>
        <taxon>Eukaryota</taxon>
        <taxon>Fungi</taxon>
        <taxon>Fungi incertae sedis</taxon>
        <taxon>Mucoromycota</taxon>
        <taxon>Glomeromycotina</taxon>
        <taxon>Glomeromycetes</taxon>
        <taxon>Diversisporales</taxon>
        <taxon>Acaulosporaceae</taxon>
        <taxon>Acaulospora</taxon>
    </lineage>
</organism>
<reference evidence="1" key="1">
    <citation type="submission" date="2021-06" db="EMBL/GenBank/DDBJ databases">
        <authorList>
            <person name="Kallberg Y."/>
            <person name="Tangrot J."/>
            <person name="Rosling A."/>
        </authorList>
    </citation>
    <scope>NUCLEOTIDE SEQUENCE</scope>
    <source>
        <strain evidence="1">CL356</strain>
    </source>
</reference>
<protein>
    <submittedName>
        <fullName evidence="1">1738_t:CDS:1</fullName>
    </submittedName>
</protein>
<name>A0ACA9QIP7_9GLOM</name>
<proteinExistence type="predicted"/>
<dbReference type="Proteomes" id="UP000789525">
    <property type="component" value="Unassembled WGS sequence"/>
</dbReference>
<keyword evidence="2" id="KW-1185">Reference proteome</keyword>